<keyword evidence="3" id="KW-1185">Reference proteome</keyword>
<protein>
    <submittedName>
        <fullName evidence="2">Regulator of CtrA degradation</fullName>
    </submittedName>
</protein>
<evidence type="ECO:0000256" key="1">
    <source>
        <dbReference type="SAM" id="MobiDB-lite"/>
    </source>
</evidence>
<evidence type="ECO:0000313" key="2">
    <source>
        <dbReference type="EMBL" id="SOB87056.1"/>
    </source>
</evidence>
<reference evidence="2 3" key="1">
    <citation type="submission" date="2017-07" db="EMBL/GenBank/DDBJ databases">
        <authorList>
            <person name="Sun Z.S."/>
            <person name="Albrecht U."/>
            <person name="Echele G."/>
            <person name="Lee C.C."/>
        </authorList>
    </citation>
    <scope>NUCLEOTIDE SEQUENCE [LARGE SCALE GENOMIC DNA]</scope>
    <source>
        <strain evidence="2 3">CGMCC 1.12672</strain>
    </source>
</reference>
<dbReference type="InterPro" id="IPR010848">
    <property type="entry name" value="DUF1465"/>
</dbReference>
<organism evidence="2 3">
    <name type="scientific">Sphingomonas guangdongensis</name>
    <dbReference type="NCBI Taxonomy" id="1141890"/>
    <lineage>
        <taxon>Bacteria</taxon>
        <taxon>Pseudomonadati</taxon>
        <taxon>Pseudomonadota</taxon>
        <taxon>Alphaproteobacteria</taxon>
        <taxon>Sphingomonadales</taxon>
        <taxon>Sphingomonadaceae</taxon>
        <taxon>Sphingomonas</taxon>
    </lineage>
</organism>
<name>A0A285QYY2_9SPHN</name>
<dbReference type="AlphaFoldDB" id="A0A285QYY2"/>
<gene>
    <name evidence="2" type="ORF">SAMN06297144_2176</name>
</gene>
<dbReference type="Proteomes" id="UP000219494">
    <property type="component" value="Unassembled WGS sequence"/>
</dbReference>
<dbReference type="EMBL" id="OBMI01000002">
    <property type="protein sequence ID" value="SOB87056.1"/>
    <property type="molecule type" value="Genomic_DNA"/>
</dbReference>
<accession>A0A285QYY2</accession>
<proteinExistence type="predicted"/>
<feature type="compositionally biased region" description="Basic and acidic residues" evidence="1">
    <location>
        <begin position="104"/>
        <end position="117"/>
    </location>
</feature>
<evidence type="ECO:0000313" key="3">
    <source>
        <dbReference type="Proteomes" id="UP000219494"/>
    </source>
</evidence>
<feature type="region of interest" description="Disordered" evidence="1">
    <location>
        <begin position="104"/>
        <end position="124"/>
    </location>
</feature>
<sequence length="175" mass="19415">MFAAGVVALAGPAWQRRGRTMIAQPASPHSRLHRRLIDSLYVESMLLADEARGYFDEAGRTDRDQLDPLSRVVFSCESMKVTTRLMHVIAWLLTQRAVSAGELRPKDALDPSRRLGDAPESDEAALSHLPDGARLLIGASIDLHRRVAHFDRAQSGPTLYDSPARSMQDRLNLAF</sequence>
<dbReference type="InterPro" id="IPR038301">
    <property type="entry name" value="AraC-like_sf"/>
</dbReference>
<dbReference type="Gene3D" id="1.10.8.930">
    <property type="entry name" value="Protein of unknown function DUF1465"/>
    <property type="match status" value="1"/>
</dbReference>
<dbReference type="Pfam" id="PF07323">
    <property type="entry name" value="DUF1465"/>
    <property type="match status" value="1"/>
</dbReference>